<dbReference type="EMBL" id="JACADJ010000047">
    <property type="protein sequence ID" value="NWH05826.1"/>
    <property type="molecule type" value="Genomic_DNA"/>
</dbReference>
<dbReference type="PROSITE" id="PS00211">
    <property type="entry name" value="ABC_TRANSPORTER_1"/>
    <property type="match status" value="1"/>
</dbReference>
<dbReference type="AlphaFoldDB" id="A0A850TEI0"/>
<protein>
    <submittedName>
        <fullName evidence="5">ABC transporter ATP-binding protein</fullName>
    </submittedName>
</protein>
<proteinExistence type="predicted"/>
<evidence type="ECO:0000256" key="2">
    <source>
        <dbReference type="ARBA" id="ARBA00022741"/>
    </source>
</evidence>
<name>A0A850TEI0_9BACT</name>
<dbReference type="InterPro" id="IPR017871">
    <property type="entry name" value="ABC_transporter-like_CS"/>
</dbReference>
<dbReference type="PANTHER" id="PTHR42781">
    <property type="entry name" value="SPERMIDINE/PUTRESCINE IMPORT ATP-BINDING PROTEIN POTA"/>
    <property type="match status" value="1"/>
</dbReference>
<dbReference type="GO" id="GO:0022857">
    <property type="term" value="F:transmembrane transporter activity"/>
    <property type="evidence" value="ECO:0007669"/>
    <property type="project" value="InterPro"/>
</dbReference>
<keyword evidence="6" id="KW-1185">Reference proteome</keyword>
<dbReference type="InterPro" id="IPR013611">
    <property type="entry name" value="Transp-assoc_OB_typ2"/>
</dbReference>
<dbReference type="GO" id="GO:0005524">
    <property type="term" value="F:ATP binding"/>
    <property type="evidence" value="ECO:0007669"/>
    <property type="project" value="UniProtKB-KW"/>
</dbReference>
<dbReference type="InterPro" id="IPR050093">
    <property type="entry name" value="ABC_SmlMolc_Importer"/>
</dbReference>
<dbReference type="GO" id="GO:0043190">
    <property type="term" value="C:ATP-binding cassette (ABC) transporter complex"/>
    <property type="evidence" value="ECO:0007669"/>
    <property type="project" value="InterPro"/>
</dbReference>
<dbReference type="RefSeq" id="WP_178367281.1">
    <property type="nucleotide sequence ID" value="NZ_JACADJ010000047.1"/>
</dbReference>
<feature type="domain" description="ABC transporter" evidence="4">
    <location>
        <begin position="2"/>
        <end position="231"/>
    </location>
</feature>
<dbReference type="PANTHER" id="PTHR42781:SF4">
    <property type="entry name" value="SPERMIDINE_PUTRESCINE IMPORT ATP-BINDING PROTEIN POTA"/>
    <property type="match status" value="1"/>
</dbReference>
<dbReference type="InterPro" id="IPR027417">
    <property type="entry name" value="P-loop_NTPase"/>
</dbReference>
<dbReference type="SMART" id="SM00382">
    <property type="entry name" value="AAA"/>
    <property type="match status" value="1"/>
</dbReference>
<reference evidence="5 6" key="1">
    <citation type="submission" date="2020-06" db="EMBL/GenBank/DDBJ databases">
        <title>High-quality draft genome of sulfate reducer Desulfobacter latus type strain AcrS2 isolated from marine sediment.</title>
        <authorList>
            <person name="Hoppe M."/>
            <person name="Larsen C.K."/>
            <person name="Marshall I.P.G."/>
            <person name="Schramm A."/>
            <person name="Marietou A.G."/>
        </authorList>
    </citation>
    <scope>NUCLEOTIDE SEQUENCE [LARGE SCALE GENOMIC DNA]</scope>
    <source>
        <strain evidence="5 6">AcRS2</strain>
    </source>
</reference>
<evidence type="ECO:0000256" key="3">
    <source>
        <dbReference type="ARBA" id="ARBA00022840"/>
    </source>
</evidence>
<sequence>MIRLDNINLTFPGFAIKNIDLTIREKDFFALIGPTGSGKSVILEIIMGLIPFSSGRLLFNGKDMGQTPVEKRHLALVYQDFALFPHLSVAHNILYGIRYHGIKKNEGHKRLDDLANTLGLKRILDRKPHNLSGGEKQRVALARALILNPAVLLLDEPLSALDPEFHGEAKNLLKQIHQDMGMTIVMVSHNFGDVMYLANRGAVIHQGRIRQTGDITTLFEKPDSLFTARFVGMKNIMPARVLQGNVRIEGSDAVIETSMVPDIDQGYMGIRPEEIILLSQKADTAENCANRFCGTITRVASQGMFVEVHVQSGSLNFEAAWPRRYLRDFQIASGRDATIAFSPQSVHIFQD</sequence>
<keyword evidence="1" id="KW-0813">Transport</keyword>
<dbReference type="Pfam" id="PF00005">
    <property type="entry name" value="ABC_tran"/>
    <property type="match status" value="1"/>
</dbReference>
<evidence type="ECO:0000259" key="4">
    <source>
        <dbReference type="PROSITE" id="PS50893"/>
    </source>
</evidence>
<dbReference type="GO" id="GO:0016887">
    <property type="term" value="F:ATP hydrolysis activity"/>
    <property type="evidence" value="ECO:0007669"/>
    <property type="project" value="InterPro"/>
</dbReference>
<organism evidence="5 6">
    <name type="scientific">Desulfobacter latus</name>
    <dbReference type="NCBI Taxonomy" id="2292"/>
    <lineage>
        <taxon>Bacteria</taxon>
        <taxon>Pseudomonadati</taxon>
        <taxon>Thermodesulfobacteriota</taxon>
        <taxon>Desulfobacteria</taxon>
        <taxon>Desulfobacterales</taxon>
        <taxon>Desulfobacteraceae</taxon>
        <taxon>Desulfobacter</taxon>
    </lineage>
</organism>
<dbReference type="SUPFAM" id="SSF50331">
    <property type="entry name" value="MOP-like"/>
    <property type="match status" value="1"/>
</dbReference>
<dbReference type="Gene3D" id="3.40.50.300">
    <property type="entry name" value="P-loop containing nucleotide triphosphate hydrolases"/>
    <property type="match status" value="1"/>
</dbReference>
<dbReference type="InterPro" id="IPR003439">
    <property type="entry name" value="ABC_transporter-like_ATP-bd"/>
</dbReference>
<dbReference type="SUPFAM" id="SSF52540">
    <property type="entry name" value="P-loop containing nucleoside triphosphate hydrolases"/>
    <property type="match status" value="1"/>
</dbReference>
<comment type="caution">
    <text evidence="5">The sequence shown here is derived from an EMBL/GenBank/DDBJ whole genome shotgun (WGS) entry which is preliminary data.</text>
</comment>
<dbReference type="InterPro" id="IPR008995">
    <property type="entry name" value="Mo/tungstate-bd_C_term_dom"/>
</dbReference>
<dbReference type="PROSITE" id="PS50893">
    <property type="entry name" value="ABC_TRANSPORTER_2"/>
    <property type="match status" value="1"/>
</dbReference>
<evidence type="ECO:0000256" key="1">
    <source>
        <dbReference type="ARBA" id="ARBA00022448"/>
    </source>
</evidence>
<evidence type="ECO:0000313" key="5">
    <source>
        <dbReference type="EMBL" id="NWH05826.1"/>
    </source>
</evidence>
<keyword evidence="3 5" id="KW-0067">ATP-binding</keyword>
<dbReference type="Pfam" id="PF08402">
    <property type="entry name" value="TOBE_2"/>
    <property type="match status" value="1"/>
</dbReference>
<accession>A0A850TEI0</accession>
<keyword evidence="2" id="KW-0547">Nucleotide-binding</keyword>
<dbReference type="InterPro" id="IPR003593">
    <property type="entry name" value="AAA+_ATPase"/>
</dbReference>
<gene>
    <name evidence="5" type="ORF">HXW94_12655</name>
</gene>
<dbReference type="Proteomes" id="UP000553343">
    <property type="component" value="Unassembled WGS sequence"/>
</dbReference>
<evidence type="ECO:0000313" key="6">
    <source>
        <dbReference type="Proteomes" id="UP000553343"/>
    </source>
</evidence>